<proteinExistence type="predicted"/>
<protein>
    <submittedName>
        <fullName evidence="3">DUF4097 and DUF4098 domain-containing protein YvlB</fullName>
    </submittedName>
</protein>
<keyword evidence="4" id="KW-1185">Reference proteome</keyword>
<gene>
    <name evidence="3" type="ORF">HNR73_000405</name>
</gene>
<sequence length="266" mass="27191">MPDFPCATPVNTDIGIGSGTLDITAEERESASVDVVPHNPNDAHAREAADATEVTFDGDTLIVRTPEAGIGWLFKRLPALRITVRLPLGSNVRAKSASADVTLRGRAGKVTVITASGGVHVAEADEISANSGSGDVKIIDALGRVHANTASGDIEIDRAEGEITTRSASGDVRVGEAGGSVSATTASGDVLIRQGARGVYKIRTVSGEVSVGVAKGTGVWLDLSSTSGRTSSDLAVGDTPVAVATPDLNLQIRTVSGDIEVVRTQA</sequence>
<feature type="region of interest" description="Disordered" evidence="1">
    <location>
        <begin position="27"/>
        <end position="50"/>
    </location>
</feature>
<dbReference type="Pfam" id="PF13349">
    <property type="entry name" value="DUF4097"/>
    <property type="match status" value="1"/>
</dbReference>
<evidence type="ECO:0000313" key="4">
    <source>
        <dbReference type="Proteomes" id="UP000548476"/>
    </source>
</evidence>
<evidence type="ECO:0000313" key="3">
    <source>
        <dbReference type="EMBL" id="MBB6032563.1"/>
    </source>
</evidence>
<comment type="caution">
    <text evidence="3">The sequence shown here is derived from an EMBL/GenBank/DDBJ whole genome shotgun (WGS) entry which is preliminary data.</text>
</comment>
<dbReference type="RefSeq" id="WP_184785447.1">
    <property type="nucleotide sequence ID" value="NZ_BONT01000039.1"/>
</dbReference>
<dbReference type="AlphaFoldDB" id="A0A841FC38"/>
<dbReference type="EMBL" id="JACHGT010000001">
    <property type="protein sequence ID" value="MBB6032563.1"/>
    <property type="molecule type" value="Genomic_DNA"/>
</dbReference>
<evidence type="ECO:0000259" key="2">
    <source>
        <dbReference type="Pfam" id="PF13349"/>
    </source>
</evidence>
<accession>A0A841FC38</accession>
<feature type="domain" description="DUF4097" evidence="2">
    <location>
        <begin position="16"/>
        <end position="261"/>
    </location>
</feature>
<reference evidence="3 4" key="1">
    <citation type="submission" date="2020-08" db="EMBL/GenBank/DDBJ databases">
        <title>Genomic Encyclopedia of Type Strains, Phase IV (KMG-IV): sequencing the most valuable type-strain genomes for metagenomic binning, comparative biology and taxonomic classification.</title>
        <authorList>
            <person name="Goeker M."/>
        </authorList>
    </citation>
    <scope>NUCLEOTIDE SEQUENCE [LARGE SCALE GENOMIC DNA]</scope>
    <source>
        <strain evidence="3 4">YIM 65646</strain>
    </source>
</reference>
<dbReference type="Proteomes" id="UP000548476">
    <property type="component" value="Unassembled WGS sequence"/>
</dbReference>
<evidence type="ECO:0000256" key="1">
    <source>
        <dbReference type="SAM" id="MobiDB-lite"/>
    </source>
</evidence>
<name>A0A841FC38_9ACTN</name>
<organism evidence="3 4">
    <name type="scientific">Phytomonospora endophytica</name>
    <dbReference type="NCBI Taxonomy" id="714109"/>
    <lineage>
        <taxon>Bacteria</taxon>
        <taxon>Bacillati</taxon>
        <taxon>Actinomycetota</taxon>
        <taxon>Actinomycetes</taxon>
        <taxon>Micromonosporales</taxon>
        <taxon>Micromonosporaceae</taxon>
        <taxon>Phytomonospora</taxon>
    </lineage>
</organism>
<dbReference type="InterPro" id="IPR025164">
    <property type="entry name" value="Toastrack_DUF4097"/>
</dbReference>